<name>A0A0G3BTI7_9BURK</name>
<keyword evidence="2" id="KW-1185">Reference proteome</keyword>
<accession>A0A0G3BTI7</accession>
<dbReference type="AlphaFoldDB" id="A0A0G3BTI7"/>
<sequence>MRRDRESLKLLIEGDFDGQRWRLEYGPPQRSYIDGLELRMRMELHLPPTLNVLLVTRLLKDKLEAAAFERFTKRVETHIDTASPEEMRWLAMYPKVALPSTPALKLHYGMVSNAPHAASAWVQGAFGERLAVLPVTSLEGIPFVLMTLRGRLYLRMRLPTLPLSLMEEVVELFRLAADRAKDAMAQWEEDTDGSWLSTTSIAWHTDSHIELPIEAQQPPHKPK</sequence>
<organism evidence="1 2">
    <name type="scientific">Caldimonas brevitalea</name>
    <dbReference type="NCBI Taxonomy" id="413882"/>
    <lineage>
        <taxon>Bacteria</taxon>
        <taxon>Pseudomonadati</taxon>
        <taxon>Pseudomonadota</taxon>
        <taxon>Betaproteobacteria</taxon>
        <taxon>Burkholderiales</taxon>
        <taxon>Sphaerotilaceae</taxon>
        <taxon>Caldimonas</taxon>
    </lineage>
</organism>
<reference evidence="1 2" key="1">
    <citation type="submission" date="2015-05" db="EMBL/GenBank/DDBJ databases">
        <authorList>
            <person name="Tang B."/>
            <person name="Yu Y."/>
        </authorList>
    </citation>
    <scope>NUCLEOTIDE SEQUENCE [LARGE SCALE GENOMIC DNA]</scope>
    <source>
        <strain evidence="1 2">DSM 7029</strain>
    </source>
</reference>
<evidence type="ECO:0000313" key="1">
    <source>
        <dbReference type="EMBL" id="AKJ29810.1"/>
    </source>
</evidence>
<dbReference type="Proteomes" id="UP000035352">
    <property type="component" value="Chromosome"/>
</dbReference>
<dbReference type="KEGG" id="pbh:AAW51_3119"/>
<protein>
    <submittedName>
        <fullName evidence="1">Uncharacterized protein</fullName>
    </submittedName>
</protein>
<proteinExistence type="predicted"/>
<evidence type="ECO:0000313" key="2">
    <source>
        <dbReference type="Proteomes" id="UP000035352"/>
    </source>
</evidence>
<gene>
    <name evidence="1" type="ORF">AAW51_3119</name>
</gene>
<dbReference type="EMBL" id="CP011371">
    <property type="protein sequence ID" value="AKJ29810.1"/>
    <property type="molecule type" value="Genomic_DNA"/>
</dbReference>